<keyword evidence="2" id="KW-0805">Transcription regulation</keyword>
<dbReference type="KEGG" id="nli:G3M70_03550"/>
<dbReference type="Gene3D" id="3.40.190.10">
    <property type="entry name" value="Periplasmic binding protein-like II"/>
    <property type="match status" value="2"/>
</dbReference>
<dbReference type="SUPFAM" id="SSF46785">
    <property type="entry name" value="Winged helix' DNA-binding domain"/>
    <property type="match status" value="1"/>
</dbReference>
<dbReference type="CDD" id="cd08411">
    <property type="entry name" value="PBP2_OxyR"/>
    <property type="match status" value="1"/>
</dbReference>
<dbReference type="PRINTS" id="PR00039">
    <property type="entry name" value="HTHLYSR"/>
</dbReference>
<accession>A0A7T0BZG7</accession>
<dbReference type="InterPro" id="IPR005119">
    <property type="entry name" value="LysR_subst-bd"/>
</dbReference>
<dbReference type="InterPro" id="IPR000847">
    <property type="entry name" value="LysR_HTH_N"/>
</dbReference>
<dbReference type="FunFam" id="1.10.10.10:FF:000001">
    <property type="entry name" value="LysR family transcriptional regulator"/>
    <property type="match status" value="1"/>
</dbReference>
<name>A0A7T0BZG7_9BACT</name>
<evidence type="ECO:0000313" key="8">
    <source>
        <dbReference type="Proteomes" id="UP000594688"/>
    </source>
</evidence>
<gene>
    <name evidence="7" type="ORF">G3M70_03550</name>
</gene>
<sequence length="319" mass="35865">MTLTQLQYVVAVDQKRNFGLAAQACFVSQPTLSMQIQKLEDDLGVSLFDRSKKPVEPTDIGRKVVAQAKVVLQEALRIEELIKSERGEIRGDFFLGIIPTLAPYLLPLFLEKFIKKYPLVNLIIEELQTQQIINRLNDDQLDAGLLVTPLNVPGIIEKPLFRDPFLVYLSPKHPLLSKSKVTHQDLSLEDVWLLNEGHCFREQAIEICGRVKSKNSGKKNLTFESGNLETLKRLVDQKFGYTLLPSLAILGMSATEKKKKVRYFKAPIPTREVSLVYSRSFLKKSIIDALHNAISCSIPTELTKAKAHEQVIGVSSIKG</sequence>
<dbReference type="EMBL" id="CP048685">
    <property type="protein sequence ID" value="QPJ63696.1"/>
    <property type="molecule type" value="Genomic_DNA"/>
</dbReference>
<feature type="domain" description="HTH lysR-type" evidence="6">
    <location>
        <begin position="1"/>
        <end position="58"/>
    </location>
</feature>
<dbReference type="Pfam" id="PF03466">
    <property type="entry name" value="LysR_substrate"/>
    <property type="match status" value="1"/>
</dbReference>
<comment type="similarity">
    <text evidence="1">Belongs to the LysR transcriptional regulatory family.</text>
</comment>
<evidence type="ECO:0000313" key="7">
    <source>
        <dbReference type="EMBL" id="QPJ63696.1"/>
    </source>
</evidence>
<keyword evidence="5" id="KW-0804">Transcription</keyword>
<dbReference type="GO" id="GO:0032993">
    <property type="term" value="C:protein-DNA complex"/>
    <property type="evidence" value="ECO:0007669"/>
    <property type="project" value="TreeGrafter"/>
</dbReference>
<dbReference type="PANTHER" id="PTHR30346">
    <property type="entry name" value="TRANSCRIPTIONAL DUAL REGULATOR HCAR-RELATED"/>
    <property type="match status" value="1"/>
</dbReference>
<dbReference type="PROSITE" id="PS50931">
    <property type="entry name" value="HTH_LYSR"/>
    <property type="match status" value="1"/>
</dbReference>
<evidence type="ECO:0000256" key="4">
    <source>
        <dbReference type="ARBA" id="ARBA00023159"/>
    </source>
</evidence>
<dbReference type="Proteomes" id="UP000594688">
    <property type="component" value="Chromosome"/>
</dbReference>
<keyword evidence="4" id="KW-0010">Activator</keyword>
<protein>
    <submittedName>
        <fullName evidence="7">LysR family transcriptional regulator</fullName>
    </submittedName>
</protein>
<dbReference type="GO" id="GO:0003700">
    <property type="term" value="F:DNA-binding transcription factor activity"/>
    <property type="evidence" value="ECO:0007669"/>
    <property type="project" value="InterPro"/>
</dbReference>
<dbReference type="Gene3D" id="1.10.10.10">
    <property type="entry name" value="Winged helix-like DNA-binding domain superfamily/Winged helix DNA-binding domain"/>
    <property type="match status" value="1"/>
</dbReference>
<evidence type="ECO:0000259" key="6">
    <source>
        <dbReference type="PROSITE" id="PS50931"/>
    </source>
</evidence>
<keyword evidence="3" id="KW-0238">DNA-binding</keyword>
<dbReference type="InterPro" id="IPR036388">
    <property type="entry name" value="WH-like_DNA-bd_sf"/>
</dbReference>
<dbReference type="PANTHER" id="PTHR30346:SF26">
    <property type="entry name" value="HYDROGEN PEROXIDE-INDUCIBLE GENES ACTIVATOR"/>
    <property type="match status" value="1"/>
</dbReference>
<dbReference type="AlphaFoldDB" id="A0A7T0BZG7"/>
<proteinExistence type="inferred from homology"/>
<organism evidence="7 8">
    <name type="scientific">Candidatus Nitronauta litoralis</name>
    <dbReference type="NCBI Taxonomy" id="2705533"/>
    <lineage>
        <taxon>Bacteria</taxon>
        <taxon>Pseudomonadati</taxon>
        <taxon>Nitrospinota/Tectimicrobiota group</taxon>
        <taxon>Nitrospinota</taxon>
        <taxon>Nitrospinia</taxon>
        <taxon>Nitrospinales</taxon>
        <taxon>Nitrospinaceae</taxon>
        <taxon>Candidatus Nitronauta</taxon>
    </lineage>
</organism>
<reference evidence="7 8" key="1">
    <citation type="submission" date="2020-02" db="EMBL/GenBank/DDBJ databases">
        <title>Genomic and physiological characterization of two novel Nitrospinaceae genera.</title>
        <authorList>
            <person name="Mueller A.J."/>
            <person name="Jung M.-Y."/>
            <person name="Strachan C.R."/>
            <person name="Herbold C.W."/>
            <person name="Kirkegaard R.H."/>
            <person name="Daims H."/>
        </authorList>
    </citation>
    <scope>NUCLEOTIDE SEQUENCE [LARGE SCALE GENOMIC DNA]</scope>
    <source>
        <strain evidence="7">EB</strain>
    </source>
</reference>
<dbReference type="SUPFAM" id="SSF53850">
    <property type="entry name" value="Periplasmic binding protein-like II"/>
    <property type="match status" value="1"/>
</dbReference>
<evidence type="ECO:0000256" key="1">
    <source>
        <dbReference type="ARBA" id="ARBA00009437"/>
    </source>
</evidence>
<evidence type="ECO:0000256" key="5">
    <source>
        <dbReference type="ARBA" id="ARBA00023163"/>
    </source>
</evidence>
<dbReference type="Pfam" id="PF00126">
    <property type="entry name" value="HTH_1"/>
    <property type="match status" value="1"/>
</dbReference>
<dbReference type="GO" id="GO:0003677">
    <property type="term" value="F:DNA binding"/>
    <property type="evidence" value="ECO:0007669"/>
    <property type="project" value="UniProtKB-KW"/>
</dbReference>
<dbReference type="InterPro" id="IPR036390">
    <property type="entry name" value="WH_DNA-bd_sf"/>
</dbReference>
<evidence type="ECO:0000256" key="2">
    <source>
        <dbReference type="ARBA" id="ARBA00023015"/>
    </source>
</evidence>
<evidence type="ECO:0000256" key="3">
    <source>
        <dbReference type="ARBA" id="ARBA00023125"/>
    </source>
</evidence>